<proteinExistence type="predicted"/>
<dbReference type="Proteomes" id="UP000805193">
    <property type="component" value="Unassembled WGS sequence"/>
</dbReference>
<evidence type="ECO:0000313" key="2">
    <source>
        <dbReference type="Proteomes" id="UP000805193"/>
    </source>
</evidence>
<reference evidence="1 2" key="1">
    <citation type="journal article" date="2020" name="Cell">
        <title>Large-Scale Comparative Analyses of Tick Genomes Elucidate Their Genetic Diversity and Vector Capacities.</title>
        <authorList>
            <consortium name="Tick Genome and Microbiome Consortium (TIGMIC)"/>
            <person name="Jia N."/>
            <person name="Wang J."/>
            <person name="Shi W."/>
            <person name="Du L."/>
            <person name="Sun Y."/>
            <person name="Zhan W."/>
            <person name="Jiang J.F."/>
            <person name="Wang Q."/>
            <person name="Zhang B."/>
            <person name="Ji P."/>
            <person name="Bell-Sakyi L."/>
            <person name="Cui X.M."/>
            <person name="Yuan T.T."/>
            <person name="Jiang B.G."/>
            <person name="Yang W.F."/>
            <person name="Lam T.T."/>
            <person name="Chang Q.C."/>
            <person name="Ding S.J."/>
            <person name="Wang X.J."/>
            <person name="Zhu J.G."/>
            <person name="Ruan X.D."/>
            <person name="Zhao L."/>
            <person name="Wei J.T."/>
            <person name="Ye R.Z."/>
            <person name="Que T.C."/>
            <person name="Du C.H."/>
            <person name="Zhou Y.H."/>
            <person name="Cheng J.X."/>
            <person name="Dai P.F."/>
            <person name="Guo W.B."/>
            <person name="Han X.H."/>
            <person name="Huang E.J."/>
            <person name="Li L.F."/>
            <person name="Wei W."/>
            <person name="Gao Y.C."/>
            <person name="Liu J.Z."/>
            <person name="Shao H.Z."/>
            <person name="Wang X."/>
            <person name="Wang C.C."/>
            <person name="Yang T.C."/>
            <person name="Huo Q.B."/>
            <person name="Li W."/>
            <person name="Chen H.Y."/>
            <person name="Chen S.E."/>
            <person name="Zhou L.G."/>
            <person name="Ni X.B."/>
            <person name="Tian J.H."/>
            <person name="Sheng Y."/>
            <person name="Liu T."/>
            <person name="Pan Y.S."/>
            <person name="Xia L.Y."/>
            <person name="Li J."/>
            <person name="Zhao F."/>
            <person name="Cao W.C."/>
        </authorList>
    </citation>
    <scope>NUCLEOTIDE SEQUENCE [LARGE SCALE GENOMIC DNA]</scope>
    <source>
        <strain evidence="1">Iper-2018</strain>
    </source>
</reference>
<organism evidence="1 2">
    <name type="scientific">Ixodes persulcatus</name>
    <name type="common">Taiga tick</name>
    <dbReference type="NCBI Taxonomy" id="34615"/>
    <lineage>
        <taxon>Eukaryota</taxon>
        <taxon>Metazoa</taxon>
        <taxon>Ecdysozoa</taxon>
        <taxon>Arthropoda</taxon>
        <taxon>Chelicerata</taxon>
        <taxon>Arachnida</taxon>
        <taxon>Acari</taxon>
        <taxon>Parasitiformes</taxon>
        <taxon>Ixodida</taxon>
        <taxon>Ixodoidea</taxon>
        <taxon>Ixodidae</taxon>
        <taxon>Ixodinae</taxon>
        <taxon>Ixodes</taxon>
    </lineage>
</organism>
<accession>A0AC60P7G9</accession>
<evidence type="ECO:0000313" key="1">
    <source>
        <dbReference type="EMBL" id="KAG0415380.1"/>
    </source>
</evidence>
<sequence>MENALHSRDRVGVQDLVLLEDFESEKACVDNLQKRFKEDLIYTYIGPVLVSVNPYRHIDIYTDDFVNLYRSANFYELPPHVFAISDAAYSGMREECLDQCILISGESGSGKTEASKKVLQYLAAVSHHSDAVERVKDKLLRSNPILEAFGNAKTNRNDNSSRFGKYMDIEFDYLGAPVGGHILSYLLEKSRVVQQASGERNFHIFYQLITGADHTLLEKMALRRDPGFYYYLNQGDSSEVFGIDDGAQFRVVREALSVVDFSLREEEEIFAIVATVLHLGNTGFVEENGEAVIAQDKPVAAIAKLVVCSEEVLRDALTNRTIEARGELVTTPLNRDQAIYARDALAKAIYERLFRWLVHKINVSLRPQATRPSERRTLMGLLDIYGFEVFKKNSFEQFCINYCNEKLQQLFIELTLKSEQEEYFKEGIEWTPINYFNNKVICDLVEEKHKGIISLLDEECLRPGGATDKTFLFKMEQTVRLHPHFVTHNLASNKLKKNLARDEFRLIHYAGDVTYKIEGFLDKNNDLLFRDLKSAMAGAGNSIVREVFPESELLSKKRPPTVATQFKQSLQDLMEILMSKEPWYVRCIKPNDQKQSAKFEEKVVGHQVQYLGLVENVRVRRAGFAYRRRYEAFLERYKCLCPDTWPQFRGGSAREGVVLLIKQLGYAPEEYALGRTKLFIRFPRTLFETEDAFQQKKHYLATVIQTEYRRYSVRKRYMEMRKAAILIESSWRRYRAQCLLKCRRNAAMVIRRFIKGFITRNEPENDINARFVRQVRVEFLKRLAASLPTSVLDKSWPTAPAVCQETSELLHDLHRKWLVRKYCNSISPKRKALMLWKLEAQALFEDRKQSYKASVPWVFEDNRLPQDLELRRVNLFEKSIKHQGEKTLYCVAVTKYDRHGYKPRERVLILTDAALYVLDRKDLRSKHRLPLKCLQGITVSSLTDGLALFRIPQEMKQDKGDLILDLGQHLIEALSKITVAYGQKNIVTVDKNNCVDHRLCGGKQGTIDFNLGPNPEVLKGKNGHLVVVSSLRLRSHGSAGANALPVPQVAAAP</sequence>
<keyword evidence="2" id="KW-1185">Reference proteome</keyword>
<gene>
    <name evidence="1" type="ORF">HPB47_007458</name>
</gene>
<name>A0AC60P7G9_IXOPE</name>
<protein>
    <submittedName>
        <fullName evidence="1">Uncharacterized protein</fullName>
    </submittedName>
</protein>
<comment type="caution">
    <text evidence="1">The sequence shown here is derived from an EMBL/GenBank/DDBJ whole genome shotgun (WGS) entry which is preliminary data.</text>
</comment>
<dbReference type="EMBL" id="JABSTQ010011076">
    <property type="protein sequence ID" value="KAG0415380.1"/>
    <property type="molecule type" value="Genomic_DNA"/>
</dbReference>